<evidence type="ECO:0000313" key="4">
    <source>
        <dbReference type="Proteomes" id="UP000221614"/>
    </source>
</evidence>
<dbReference type="Proteomes" id="UP000221614">
    <property type="component" value="Segment"/>
</dbReference>
<reference evidence="3" key="1">
    <citation type="journal article" date="2016" name="Genome Announc.">
        <title>Complete Genome Sequences of Broad-Host-Range Pseudomonas aeruginosa Bacteriophages phiR18 and phiS12-1.</title>
        <authorList>
            <person name="Furusawa T."/>
            <person name="Iwano H."/>
            <person name="Higuchi H."/>
            <person name="Usui M."/>
            <person name="Maruyama F."/>
            <person name="Nakagawa I."/>
            <person name="Yokota H."/>
            <person name="Tamura Y."/>
        </authorList>
    </citation>
    <scope>NUCLEOTIDE SEQUENCE [LARGE SCALE GENOMIC DNA]</scope>
</reference>
<accession>A0A0S3UFR7</accession>
<dbReference type="EMBL" id="LC102729">
    <property type="protein sequence ID" value="BAU16355.1"/>
    <property type="molecule type" value="Genomic_DNA"/>
</dbReference>
<dbReference type="RefSeq" id="YP_009604327.1">
    <property type="nucleotide sequence ID" value="NC_041964.1"/>
</dbReference>
<dbReference type="KEGG" id="vg:40080221"/>
<dbReference type="GeneID" id="40080221"/>
<evidence type="ECO:0000259" key="2">
    <source>
        <dbReference type="Pfam" id="PF12705"/>
    </source>
</evidence>
<dbReference type="InterPro" id="IPR038726">
    <property type="entry name" value="PDDEXK_AddAB-type"/>
</dbReference>
<feature type="domain" description="PD-(D/E)XK endonuclease-like" evidence="2">
    <location>
        <begin position="2"/>
        <end position="218"/>
    </location>
</feature>
<evidence type="ECO:0000313" key="3">
    <source>
        <dbReference type="EMBL" id="BAU16355.1"/>
    </source>
</evidence>
<evidence type="ECO:0000256" key="1">
    <source>
        <dbReference type="SAM" id="MobiDB-lite"/>
    </source>
</evidence>
<organism evidence="3 4">
    <name type="scientific">Pseudomonas phage phiR18</name>
    <dbReference type="NCBI Taxonomy" id="1752027"/>
    <lineage>
        <taxon>Viruses</taxon>
        <taxon>Duplodnaviria</taxon>
        <taxon>Heunggongvirae</taxon>
        <taxon>Uroviricota</taxon>
        <taxon>Caudoviricetes</taxon>
        <taxon>Kochitakasuvirus</taxon>
        <taxon>Kochitakasuvirus R18</taxon>
    </lineage>
</organism>
<proteinExistence type="predicted"/>
<dbReference type="Gene3D" id="3.90.320.10">
    <property type="match status" value="1"/>
</dbReference>
<dbReference type="Pfam" id="PF12705">
    <property type="entry name" value="PDDEXK_1"/>
    <property type="match status" value="1"/>
</dbReference>
<dbReference type="InterPro" id="IPR011604">
    <property type="entry name" value="PDDEXK-like_dom_sf"/>
</dbReference>
<name>A0A0S3UFR7_9CAUD</name>
<keyword evidence="4" id="KW-1185">Reference proteome</keyword>
<feature type="region of interest" description="Disordered" evidence="1">
    <location>
        <begin position="29"/>
        <end position="48"/>
    </location>
</feature>
<protein>
    <recommendedName>
        <fullName evidence="2">PD-(D/E)XK endonuclease-like domain-containing protein</fullName>
    </recommendedName>
</protein>
<sequence length="242" mass="28586">MRWSISKLHVREGCAYRYKLKYIDKVPEPERPLPPGKSEHANDRGSRVHEQNELFVRGEVDKLPAESADFQALIEDLQERFRAGLVMLEHDWCFDEDWEPCSPEERAAIAIVDVAVWIVKDRWLLIIDYKTGRKYETKHMDQMQLYALAAFKKWPFLERVTTELWYLDIDEISTSHFTRNHIPAIQRAFHNRVGKMERDTEFKPAANIYSCRYCPYKDGICPHAVDEKTPVKGNEWASEWKI</sequence>